<name>A0A1I0IUH1_9BACT</name>
<evidence type="ECO:0008006" key="3">
    <source>
        <dbReference type="Google" id="ProtNLM"/>
    </source>
</evidence>
<dbReference type="Proteomes" id="UP000181981">
    <property type="component" value="Unassembled WGS sequence"/>
</dbReference>
<sequence length="38" mass="4733">MKQEISEWFPVLFFCTLDNLKSELVYYELRDHFKRYSG</sequence>
<protein>
    <recommendedName>
        <fullName evidence="3">Transposase</fullName>
    </recommendedName>
</protein>
<evidence type="ECO:0000313" key="2">
    <source>
        <dbReference type="Proteomes" id="UP000181981"/>
    </source>
</evidence>
<reference evidence="1 2" key="1">
    <citation type="submission" date="2016-10" db="EMBL/GenBank/DDBJ databases">
        <authorList>
            <person name="de Groot N.N."/>
        </authorList>
    </citation>
    <scope>NUCLEOTIDE SEQUENCE [LARGE SCALE GENOMIC DNA]</scope>
    <source>
        <strain evidence="1 2">DSM 25947</strain>
    </source>
</reference>
<gene>
    <name evidence="1" type="ORF">SAMN05444285_13438</name>
</gene>
<accession>A0A1I0IUH1</accession>
<dbReference type="AlphaFoldDB" id="A0A1I0IUH1"/>
<organism evidence="1 2">
    <name type="scientific">Draconibacterium orientale</name>
    <dbReference type="NCBI Taxonomy" id="1168034"/>
    <lineage>
        <taxon>Bacteria</taxon>
        <taxon>Pseudomonadati</taxon>
        <taxon>Bacteroidota</taxon>
        <taxon>Bacteroidia</taxon>
        <taxon>Marinilabiliales</taxon>
        <taxon>Prolixibacteraceae</taxon>
        <taxon>Draconibacterium</taxon>
    </lineage>
</organism>
<proteinExistence type="predicted"/>
<dbReference type="EMBL" id="FOHT01000034">
    <property type="protein sequence ID" value="SEU00220.1"/>
    <property type="molecule type" value="Genomic_DNA"/>
</dbReference>
<evidence type="ECO:0000313" key="1">
    <source>
        <dbReference type="EMBL" id="SEU00220.1"/>
    </source>
</evidence>